<dbReference type="AlphaFoldDB" id="A0A7C4LL95"/>
<organism evidence="3">
    <name type="scientific">Schlesneria paludicola</name>
    <dbReference type="NCBI Taxonomy" id="360056"/>
    <lineage>
        <taxon>Bacteria</taxon>
        <taxon>Pseudomonadati</taxon>
        <taxon>Planctomycetota</taxon>
        <taxon>Planctomycetia</taxon>
        <taxon>Planctomycetales</taxon>
        <taxon>Planctomycetaceae</taxon>
        <taxon>Schlesneria</taxon>
    </lineage>
</organism>
<protein>
    <recommendedName>
        <fullName evidence="4">EamA domain-containing protein</fullName>
    </recommendedName>
</protein>
<sequence length="177" mass="18429">MKWPIVFALLTGLFWGTYGPALGISRAAEHNPFKPYLMIGLAYLVWAVIGGYGGIVYTKSGFSYTATGASWGFIAGSLGAFGALTLTLAMFSFQGMKPRADIVMPIVFGTAVSVTAITSVILTKADFNPWLYLGIAGMAVCIVIVAYNTPHAGPAHAKPAAASTAPAGGTEPDPRAH</sequence>
<keyword evidence="2" id="KW-0472">Membrane</keyword>
<proteinExistence type="predicted"/>
<feature type="transmembrane region" description="Helical" evidence="2">
    <location>
        <begin position="102"/>
        <end position="123"/>
    </location>
</feature>
<reference evidence="3" key="1">
    <citation type="journal article" date="2020" name="mSystems">
        <title>Genome- and Community-Level Interaction Insights into Carbon Utilization and Element Cycling Functions of Hydrothermarchaeota in Hydrothermal Sediment.</title>
        <authorList>
            <person name="Zhou Z."/>
            <person name="Liu Y."/>
            <person name="Xu W."/>
            <person name="Pan J."/>
            <person name="Luo Z.H."/>
            <person name="Li M."/>
        </authorList>
    </citation>
    <scope>NUCLEOTIDE SEQUENCE [LARGE SCALE GENOMIC DNA]</scope>
    <source>
        <strain evidence="3">SpSt-508</strain>
    </source>
</reference>
<dbReference type="EMBL" id="DSVQ01000012">
    <property type="protein sequence ID" value="HGT39454.1"/>
    <property type="molecule type" value="Genomic_DNA"/>
</dbReference>
<evidence type="ECO:0000256" key="2">
    <source>
        <dbReference type="SAM" id="Phobius"/>
    </source>
</evidence>
<name>A0A7C4LL95_9PLAN</name>
<feature type="transmembrane region" description="Helical" evidence="2">
    <location>
        <begin position="37"/>
        <end position="57"/>
    </location>
</feature>
<evidence type="ECO:0000313" key="3">
    <source>
        <dbReference type="EMBL" id="HGT39454.1"/>
    </source>
</evidence>
<feature type="compositionally biased region" description="Low complexity" evidence="1">
    <location>
        <begin position="158"/>
        <end position="170"/>
    </location>
</feature>
<feature type="transmembrane region" description="Helical" evidence="2">
    <location>
        <begin position="130"/>
        <end position="149"/>
    </location>
</feature>
<feature type="region of interest" description="Disordered" evidence="1">
    <location>
        <begin position="158"/>
        <end position="177"/>
    </location>
</feature>
<feature type="transmembrane region" description="Helical" evidence="2">
    <location>
        <begin position="69"/>
        <end position="90"/>
    </location>
</feature>
<comment type="caution">
    <text evidence="3">The sequence shown here is derived from an EMBL/GenBank/DDBJ whole genome shotgun (WGS) entry which is preliminary data.</text>
</comment>
<accession>A0A7C4LL95</accession>
<evidence type="ECO:0008006" key="4">
    <source>
        <dbReference type="Google" id="ProtNLM"/>
    </source>
</evidence>
<keyword evidence="2" id="KW-1133">Transmembrane helix</keyword>
<gene>
    <name evidence="3" type="ORF">ENS64_09370</name>
</gene>
<evidence type="ECO:0000256" key="1">
    <source>
        <dbReference type="SAM" id="MobiDB-lite"/>
    </source>
</evidence>
<keyword evidence="2" id="KW-0812">Transmembrane</keyword>